<dbReference type="GO" id="GO:0004760">
    <property type="term" value="F:L-serine-pyruvate transaminase activity"/>
    <property type="evidence" value="ECO:0007669"/>
    <property type="project" value="TreeGrafter"/>
</dbReference>
<dbReference type="GO" id="GO:0004648">
    <property type="term" value="F:O-phospho-L-serine:2-oxoglutarate aminotransferase activity"/>
    <property type="evidence" value="ECO:0007669"/>
    <property type="project" value="UniProtKB-UniRule"/>
</dbReference>
<organism evidence="16 17">
    <name type="scientific">Mycolicibacterium litorale</name>
    <dbReference type="NCBI Taxonomy" id="758802"/>
    <lineage>
        <taxon>Bacteria</taxon>
        <taxon>Bacillati</taxon>
        <taxon>Actinomycetota</taxon>
        <taxon>Actinomycetes</taxon>
        <taxon>Mycobacteriales</taxon>
        <taxon>Mycobacteriaceae</taxon>
        <taxon>Mycolicibacterium</taxon>
    </lineage>
</organism>
<evidence type="ECO:0000256" key="11">
    <source>
        <dbReference type="ARBA" id="ARBA00047630"/>
    </source>
</evidence>
<keyword evidence="9 13" id="KW-0664">Pyridoxine biosynthesis</keyword>
<feature type="binding site" evidence="13">
    <location>
        <position position="102"/>
    </location>
    <ligand>
        <name>pyridoxal 5'-phosphate</name>
        <dbReference type="ChEBI" id="CHEBI:597326"/>
    </ligand>
</feature>
<evidence type="ECO:0000256" key="8">
    <source>
        <dbReference type="ARBA" id="ARBA00022898"/>
    </source>
</evidence>
<feature type="binding site" evidence="13">
    <location>
        <position position="44"/>
    </location>
    <ligand>
        <name>L-glutamate</name>
        <dbReference type="ChEBI" id="CHEBI:29985"/>
    </ligand>
</feature>
<feature type="binding site" evidence="13">
    <location>
        <position position="148"/>
    </location>
    <ligand>
        <name>pyridoxal 5'-phosphate</name>
        <dbReference type="ChEBI" id="CHEBI:597326"/>
    </ligand>
</feature>
<feature type="binding site" evidence="13">
    <location>
        <begin position="245"/>
        <end position="246"/>
    </location>
    <ligand>
        <name>pyridoxal 5'-phosphate</name>
        <dbReference type="ChEBI" id="CHEBI:597326"/>
    </ligand>
</feature>
<evidence type="ECO:0000259" key="15">
    <source>
        <dbReference type="Pfam" id="PF00266"/>
    </source>
</evidence>
<keyword evidence="5 13" id="KW-0032">Aminotransferase</keyword>
<dbReference type="PANTHER" id="PTHR21152">
    <property type="entry name" value="AMINOTRANSFERASE CLASS V"/>
    <property type="match status" value="1"/>
</dbReference>
<comment type="caution">
    <text evidence="13">Lacks conserved residue(s) required for the propagation of feature annotation.</text>
</comment>
<dbReference type="EC" id="2.6.1.52" evidence="13"/>
<dbReference type="Gene3D" id="3.90.1150.10">
    <property type="entry name" value="Aspartate Aminotransferase, domain 1"/>
    <property type="match status" value="1"/>
</dbReference>
<proteinExistence type="inferred from homology"/>
<dbReference type="InterPro" id="IPR015421">
    <property type="entry name" value="PyrdxlP-dep_Trfase_major"/>
</dbReference>
<dbReference type="InterPro" id="IPR022278">
    <property type="entry name" value="Pser_aminoTfrase"/>
</dbReference>
<gene>
    <name evidence="13 16" type="primary">serC</name>
    <name evidence="16" type="ORF">NIIDNTM18_44890</name>
</gene>
<comment type="pathway">
    <text evidence="2 13">Amino-acid biosynthesis; L-serine biosynthesis; L-serine from 3-phospho-D-glycerate: step 2/3.</text>
</comment>
<dbReference type="InterPro" id="IPR006272">
    <property type="entry name" value="Pser_aminoTfrase_mycobac"/>
</dbReference>
<dbReference type="Proteomes" id="UP000515734">
    <property type="component" value="Chromosome"/>
</dbReference>
<comment type="pathway">
    <text evidence="13">Cofactor biosynthesis; pyridoxine 5'-phosphate biosynthesis; pyridoxine 5'-phosphate from D-erythrose 4-phosphate: step 3/5.</text>
</comment>
<dbReference type="AlphaFoldDB" id="A0A6S6PBW5"/>
<feature type="domain" description="Aminotransferase class V" evidence="15">
    <location>
        <begin position="40"/>
        <end position="329"/>
    </location>
</feature>
<accession>A0A6S6PBW5</accession>
<dbReference type="PANTHER" id="PTHR21152:SF40">
    <property type="entry name" value="ALANINE--GLYOXYLATE AMINOTRANSFERASE"/>
    <property type="match status" value="1"/>
</dbReference>
<comment type="cofactor">
    <cofactor evidence="13">
        <name>pyridoxal 5'-phosphate</name>
        <dbReference type="ChEBI" id="CHEBI:597326"/>
    </cofactor>
    <text evidence="13">Binds 1 pyridoxal phosphate per subunit.</text>
</comment>
<dbReference type="InterPro" id="IPR000192">
    <property type="entry name" value="Aminotrans_V_dom"/>
</dbReference>
<evidence type="ECO:0000313" key="17">
    <source>
        <dbReference type="Proteomes" id="UP000515734"/>
    </source>
</evidence>
<dbReference type="GO" id="GO:0008453">
    <property type="term" value="F:alanine-glyoxylate transaminase activity"/>
    <property type="evidence" value="ECO:0007669"/>
    <property type="project" value="TreeGrafter"/>
</dbReference>
<comment type="subcellular location">
    <subcellularLocation>
        <location evidence="13">Cytoplasm</location>
    </subcellularLocation>
</comment>
<dbReference type="RefSeq" id="WP_185292942.1">
    <property type="nucleotide sequence ID" value="NZ_AP023287.1"/>
</dbReference>
<dbReference type="PIRSF" id="PIRSF000525">
    <property type="entry name" value="SerC"/>
    <property type="match status" value="1"/>
</dbReference>
<protein>
    <recommendedName>
        <fullName evidence="13">Phosphoserine aminotransferase</fullName>
        <ecNumber evidence="13">2.6.1.52</ecNumber>
    </recommendedName>
    <alternativeName>
        <fullName evidence="13">Phosphohydroxythreonine aminotransferase</fullName>
        <shortName evidence="13">PSAT</shortName>
    </alternativeName>
</protein>
<evidence type="ECO:0000256" key="13">
    <source>
        <dbReference type="HAMAP-Rule" id="MF_00160"/>
    </source>
</evidence>
<evidence type="ECO:0000256" key="4">
    <source>
        <dbReference type="ARBA" id="ARBA00022490"/>
    </source>
</evidence>
<dbReference type="InterPro" id="IPR015424">
    <property type="entry name" value="PyrdxlP-dep_Trfase"/>
</dbReference>
<evidence type="ECO:0000256" key="5">
    <source>
        <dbReference type="ARBA" id="ARBA00022576"/>
    </source>
</evidence>
<keyword evidence="4 13" id="KW-0963">Cytoplasm</keyword>
<name>A0A6S6PBW5_9MYCO</name>
<dbReference type="GO" id="GO:0019265">
    <property type="term" value="P:glycine biosynthetic process, by transamination of glyoxylate"/>
    <property type="evidence" value="ECO:0007669"/>
    <property type="project" value="TreeGrafter"/>
</dbReference>
<evidence type="ECO:0000256" key="12">
    <source>
        <dbReference type="ARBA" id="ARBA00049007"/>
    </source>
</evidence>
<feature type="binding site" evidence="13">
    <location>
        <position position="170"/>
    </location>
    <ligand>
        <name>pyridoxal 5'-phosphate</name>
        <dbReference type="ChEBI" id="CHEBI:597326"/>
    </ligand>
</feature>
<evidence type="ECO:0000256" key="14">
    <source>
        <dbReference type="SAM" id="MobiDB-lite"/>
    </source>
</evidence>
<keyword evidence="7 13" id="KW-0808">Transferase</keyword>
<sequence>MADLSIPADLKPRDGRFGSGPSKVRPEQLAALAAAGDLFGTSHRQAPVKNLVGRVRDGVKQLFSVPDGYEVILGNGGSTAFWDAAAFGLIDQRSLHLTYGEFSAKFASAVAKNPFVGDPIVVKTDPGSAPAPQSDPSVDVIAWAHNETSTGVAVPVERPADSGDALIVIDATSGAGGLPVDIAQADAYYFAPQKNFAGDGGLWLAVVSPAALARIEAIAQSGRWVPDFLSLPIAVENSLKNQTYNTPAIGTLVLLADQLDWLNGNGGLDWAVKRTADSSQRLYSWAEASSYATPFVTDPALRSQVVGTIDFSDEVDAAAVAKVLRANGIVDTEPYRKLGRNQLRVAMFAAVDPEDVSALTRCVDWVVERL</sequence>
<evidence type="ECO:0000256" key="7">
    <source>
        <dbReference type="ARBA" id="ARBA00022679"/>
    </source>
</evidence>
<dbReference type="NCBIfam" id="TIGR01366">
    <property type="entry name" value="serC_3"/>
    <property type="match status" value="1"/>
</dbReference>
<dbReference type="GO" id="GO:0006564">
    <property type="term" value="P:L-serine biosynthetic process"/>
    <property type="evidence" value="ECO:0007669"/>
    <property type="project" value="UniProtKB-UniRule"/>
</dbReference>
<dbReference type="GO" id="GO:0030170">
    <property type="term" value="F:pyridoxal phosphate binding"/>
    <property type="evidence" value="ECO:0007669"/>
    <property type="project" value="UniProtKB-UniRule"/>
</dbReference>
<evidence type="ECO:0000256" key="10">
    <source>
        <dbReference type="ARBA" id="ARBA00023299"/>
    </source>
</evidence>
<dbReference type="UniPathway" id="UPA00135">
    <property type="reaction ID" value="UER00197"/>
</dbReference>
<comment type="catalytic activity">
    <reaction evidence="12 13">
        <text>O-phospho-L-serine + 2-oxoglutarate = 3-phosphooxypyruvate + L-glutamate</text>
        <dbReference type="Rhea" id="RHEA:14329"/>
        <dbReference type="ChEBI" id="CHEBI:16810"/>
        <dbReference type="ChEBI" id="CHEBI:18110"/>
        <dbReference type="ChEBI" id="CHEBI:29985"/>
        <dbReference type="ChEBI" id="CHEBI:57524"/>
        <dbReference type="EC" id="2.6.1.52"/>
    </reaction>
</comment>
<dbReference type="EMBL" id="AP023287">
    <property type="protein sequence ID" value="BCI55211.1"/>
    <property type="molecule type" value="Genomic_DNA"/>
</dbReference>
<dbReference type="GO" id="GO:0005737">
    <property type="term" value="C:cytoplasm"/>
    <property type="evidence" value="ECO:0007669"/>
    <property type="project" value="UniProtKB-SubCell"/>
</dbReference>
<feature type="region of interest" description="Disordered" evidence="14">
    <location>
        <begin position="1"/>
        <end position="23"/>
    </location>
</feature>
<evidence type="ECO:0000256" key="1">
    <source>
        <dbReference type="ARBA" id="ARBA00003483"/>
    </source>
</evidence>
<dbReference type="HAMAP" id="MF_00160">
    <property type="entry name" value="SerC_aminotrans_5"/>
    <property type="match status" value="1"/>
</dbReference>
<dbReference type="Gene3D" id="3.40.640.10">
    <property type="entry name" value="Type I PLP-dependent aspartate aminotransferase-like (Major domain)"/>
    <property type="match status" value="1"/>
</dbReference>
<comment type="function">
    <text evidence="1 13">Catalyzes the reversible conversion of 3-phosphohydroxypyruvate to phosphoserine and of 3-hydroxy-2-oxo-4-phosphonooxybutanoate to phosphohydroxythreonine.</text>
</comment>
<comment type="catalytic activity">
    <reaction evidence="11 13">
        <text>4-(phosphooxy)-L-threonine + 2-oxoglutarate = (R)-3-hydroxy-2-oxo-4-phosphooxybutanoate + L-glutamate</text>
        <dbReference type="Rhea" id="RHEA:16573"/>
        <dbReference type="ChEBI" id="CHEBI:16810"/>
        <dbReference type="ChEBI" id="CHEBI:29985"/>
        <dbReference type="ChEBI" id="CHEBI:58452"/>
        <dbReference type="ChEBI" id="CHEBI:58538"/>
        <dbReference type="EC" id="2.6.1.52"/>
    </reaction>
</comment>
<feature type="modified residue" description="N6-(pyridoxal phosphate)lysine" evidence="13">
    <location>
        <position position="194"/>
    </location>
</feature>
<evidence type="ECO:0000256" key="9">
    <source>
        <dbReference type="ARBA" id="ARBA00023096"/>
    </source>
</evidence>
<evidence type="ECO:0000256" key="3">
    <source>
        <dbReference type="ARBA" id="ARBA00006904"/>
    </source>
</evidence>
<comment type="subunit">
    <text evidence="13">Homodimer.</text>
</comment>
<reference evidence="16 17" key="1">
    <citation type="submission" date="2020-07" db="EMBL/GenBank/DDBJ databases">
        <title>Complete genome sequence of Mycolicibacterium litorale like strain isolated from cardiac implantable electronic device infection.</title>
        <authorList>
            <person name="Fukano H."/>
            <person name="Miyama H."/>
            <person name="Hoshino Y."/>
        </authorList>
    </citation>
    <scope>NUCLEOTIDE SEQUENCE [LARGE SCALE GENOMIC DNA]</scope>
    <source>
        <strain evidence="16 17">NIIDNTM18</strain>
    </source>
</reference>
<comment type="similarity">
    <text evidence="3 13">Belongs to the class-V pyridoxal-phosphate-dependent aminotransferase family. SerC subfamily.</text>
</comment>
<feature type="binding site" evidence="13">
    <location>
        <position position="193"/>
    </location>
    <ligand>
        <name>pyridoxal 5'-phosphate</name>
        <dbReference type="ChEBI" id="CHEBI:597326"/>
    </ligand>
</feature>
<dbReference type="UniPathway" id="UPA00244">
    <property type="reaction ID" value="UER00311"/>
</dbReference>
<keyword evidence="10 13" id="KW-0718">Serine biosynthesis</keyword>
<keyword evidence="8 13" id="KW-0663">Pyridoxal phosphate</keyword>
<dbReference type="GO" id="GO:0008615">
    <property type="term" value="P:pyridoxine biosynthetic process"/>
    <property type="evidence" value="ECO:0007669"/>
    <property type="project" value="UniProtKB-UniRule"/>
</dbReference>
<evidence type="ECO:0000256" key="2">
    <source>
        <dbReference type="ARBA" id="ARBA00005099"/>
    </source>
</evidence>
<evidence type="ECO:0000313" key="16">
    <source>
        <dbReference type="EMBL" id="BCI55211.1"/>
    </source>
</evidence>
<evidence type="ECO:0000256" key="6">
    <source>
        <dbReference type="ARBA" id="ARBA00022605"/>
    </source>
</evidence>
<dbReference type="SUPFAM" id="SSF53383">
    <property type="entry name" value="PLP-dependent transferases"/>
    <property type="match status" value="1"/>
</dbReference>
<keyword evidence="6 13" id="KW-0028">Amino-acid biosynthesis</keyword>
<dbReference type="Pfam" id="PF00266">
    <property type="entry name" value="Aminotran_5"/>
    <property type="match status" value="1"/>
</dbReference>
<dbReference type="InterPro" id="IPR015422">
    <property type="entry name" value="PyrdxlP-dep_Trfase_small"/>
</dbReference>